<dbReference type="Pfam" id="PF12436">
    <property type="entry name" value="USP7_ICP0_bdg"/>
    <property type="match status" value="1"/>
</dbReference>
<dbReference type="InterPro" id="IPR029346">
    <property type="entry name" value="USP_C"/>
</dbReference>
<dbReference type="InterPro" id="IPR018200">
    <property type="entry name" value="USP_CS"/>
</dbReference>
<comment type="caution">
    <text evidence="12">The sequence shown here is derived from an EMBL/GenBank/DDBJ whole genome shotgun (WGS) entry which is preliminary data.</text>
</comment>
<dbReference type="GO" id="GO:0004175">
    <property type="term" value="F:endopeptidase activity"/>
    <property type="evidence" value="ECO:0007669"/>
    <property type="project" value="UniProtKB-ARBA"/>
</dbReference>
<reference evidence="12" key="1">
    <citation type="journal article" date="2020" name="Stud. Mycol.">
        <title>101 Dothideomycetes genomes: a test case for predicting lifestyles and emergence of pathogens.</title>
        <authorList>
            <person name="Haridas S."/>
            <person name="Albert R."/>
            <person name="Binder M."/>
            <person name="Bloem J."/>
            <person name="Labutti K."/>
            <person name="Salamov A."/>
            <person name="Andreopoulos B."/>
            <person name="Baker S."/>
            <person name="Barry K."/>
            <person name="Bills G."/>
            <person name="Bluhm B."/>
            <person name="Cannon C."/>
            <person name="Castanera R."/>
            <person name="Culley D."/>
            <person name="Daum C."/>
            <person name="Ezra D."/>
            <person name="Gonzalez J."/>
            <person name="Henrissat B."/>
            <person name="Kuo A."/>
            <person name="Liang C."/>
            <person name="Lipzen A."/>
            <person name="Lutzoni F."/>
            <person name="Magnuson J."/>
            <person name="Mondo S."/>
            <person name="Nolan M."/>
            <person name="Ohm R."/>
            <person name="Pangilinan J."/>
            <person name="Park H.-J."/>
            <person name="Ramirez L."/>
            <person name="Alfaro M."/>
            <person name="Sun H."/>
            <person name="Tritt A."/>
            <person name="Yoshinaga Y."/>
            <person name="Zwiers L.-H."/>
            <person name="Turgeon B."/>
            <person name="Goodwin S."/>
            <person name="Spatafora J."/>
            <person name="Crous P."/>
            <person name="Grigoriev I."/>
        </authorList>
    </citation>
    <scope>NUCLEOTIDE SEQUENCE</scope>
    <source>
        <strain evidence="12">CBS 130266</strain>
    </source>
</reference>
<dbReference type="GO" id="GO:0016579">
    <property type="term" value="P:protein deubiquitination"/>
    <property type="evidence" value="ECO:0007669"/>
    <property type="project" value="InterPro"/>
</dbReference>
<evidence type="ECO:0000313" key="12">
    <source>
        <dbReference type="EMBL" id="KAF2436713.1"/>
    </source>
</evidence>
<name>A0A9P4P4R7_9PEZI</name>
<evidence type="ECO:0000256" key="2">
    <source>
        <dbReference type="ARBA" id="ARBA00004123"/>
    </source>
</evidence>
<keyword evidence="13" id="KW-1185">Reference proteome</keyword>
<proteinExistence type="inferred from homology"/>
<keyword evidence="9" id="KW-0539">Nucleus</keyword>
<dbReference type="PANTHER" id="PTHR24006">
    <property type="entry name" value="UBIQUITIN CARBOXYL-TERMINAL HYDROLASE"/>
    <property type="match status" value="1"/>
</dbReference>
<dbReference type="GO" id="GO:0006508">
    <property type="term" value="P:proteolysis"/>
    <property type="evidence" value="ECO:0007669"/>
    <property type="project" value="UniProtKB-KW"/>
</dbReference>
<keyword evidence="8" id="KW-0788">Thiol protease</keyword>
<evidence type="ECO:0000313" key="13">
    <source>
        <dbReference type="Proteomes" id="UP000800235"/>
    </source>
</evidence>
<dbReference type="SUPFAM" id="SSF49599">
    <property type="entry name" value="TRAF domain-like"/>
    <property type="match status" value="1"/>
</dbReference>
<dbReference type="FunFam" id="2.60.210.10:FF:000011">
    <property type="entry name" value="Ubiquitin carboxyl-terminal hydrolase 7"/>
    <property type="match status" value="1"/>
</dbReference>
<dbReference type="Gene3D" id="3.90.70.10">
    <property type="entry name" value="Cysteine proteinases"/>
    <property type="match status" value="1"/>
</dbReference>
<dbReference type="SMART" id="SM00061">
    <property type="entry name" value="MATH"/>
    <property type="match status" value="1"/>
</dbReference>
<dbReference type="EC" id="3.4.19.12" evidence="4"/>
<dbReference type="InterPro" id="IPR038765">
    <property type="entry name" value="Papain-like_cys_pep_sf"/>
</dbReference>
<organism evidence="12 13">
    <name type="scientific">Tothia fuscella</name>
    <dbReference type="NCBI Taxonomy" id="1048955"/>
    <lineage>
        <taxon>Eukaryota</taxon>
        <taxon>Fungi</taxon>
        <taxon>Dikarya</taxon>
        <taxon>Ascomycota</taxon>
        <taxon>Pezizomycotina</taxon>
        <taxon>Dothideomycetes</taxon>
        <taxon>Pleosporomycetidae</taxon>
        <taxon>Venturiales</taxon>
        <taxon>Cylindrosympodiaceae</taxon>
        <taxon>Tothia</taxon>
    </lineage>
</organism>
<evidence type="ECO:0000256" key="4">
    <source>
        <dbReference type="ARBA" id="ARBA00012759"/>
    </source>
</evidence>
<dbReference type="GO" id="GO:0005634">
    <property type="term" value="C:nucleus"/>
    <property type="evidence" value="ECO:0007669"/>
    <property type="project" value="UniProtKB-SubCell"/>
</dbReference>
<dbReference type="GO" id="GO:0031647">
    <property type="term" value="P:regulation of protein stability"/>
    <property type="evidence" value="ECO:0007669"/>
    <property type="project" value="TreeGrafter"/>
</dbReference>
<keyword evidence="7" id="KW-0378">Hydrolase</keyword>
<evidence type="ECO:0000256" key="3">
    <source>
        <dbReference type="ARBA" id="ARBA00009085"/>
    </source>
</evidence>
<evidence type="ECO:0000256" key="9">
    <source>
        <dbReference type="ARBA" id="ARBA00023242"/>
    </source>
</evidence>
<dbReference type="PROSITE" id="PS00972">
    <property type="entry name" value="USP_1"/>
    <property type="match status" value="1"/>
</dbReference>
<keyword evidence="5" id="KW-0645">Protease</keyword>
<dbReference type="InterPro" id="IPR024729">
    <property type="entry name" value="USP7_ICP0-binding_dom"/>
</dbReference>
<sequence length="1128" mass="129197">MDQINSDMVMDTDYDEKQDVAIISPADSMDEADAEPEIRADDFEAMKKRHMPLTTDLEVETEATNTWDIDNWRTLGKRIQGPIFHSGDHPWRVLFFPQGNNVDHASFYLEHGFDGNVPDDWYACAQFMLTLWNPNDPTIYVTHTATHRFNGDEADWGFTRFAELRKIFAARFEDHDRPLVENNSAKLTAFVRVYRDPTGVLWHNFINYDSKKQTGMVGLKNQGATCYLNSLLQSLYFTNAFRKAVYMIPTEDETDVRTNSAYALQRLFYQLQTSTLAVSTNELTKAFGWDTRQIFEQQDVQELSRVLMERLEEKMKGTEAQDALPKMFIGKTKTYISCINVDYESSRIEDFWDIQLNVSGNKDLDASFKDYIAEETMDGENKYFAEGFGLQDARKGVIFESFPAVLHLQLKRFEYDFNRDTMMKINDSYEFPEVWDAAPYLSKDADKSEPYNYKLHGVLVHSGDLNAGHYYAFLKPEKDGAWFKFDDDRVMRALPREAISENFGGELPPLANGTTQQRNPYTRTWNTKRSNNAYMLVYIRESRLDQILMDDAQIPPPEHLAIKFAEEKAQTEKARRDREEAHLYMEVHVATDQNFKVFQGFDIVPWKGDVPPETVPKTYRLLKTTAISEFVKIVAETAGVNHKFLRPWAMVNRQNGTVRPDKPIPEFDITLQEAADKYGTKSAQFRLWMETADDKDKEGNPVFGDSLVETGGNIQNRAIVLFLKHFDIEKQTLYGAGHFYASQQEKAGDIAPHILKLMGWPVGTNFKMYEEIKHNMIEPIKGKQTLAVSEIQDGDIITVQKVYPDKEAQAFTDAGKFVDARDFYDNLLHKIKVKFEAKYEGDGPSFELELSKRMNYGTLTARIAEALGAKVDPTHLRISPVNASNGRAKNALKPNTPNTLGSILQPGYNNYGSSMGQRPDCLYYEILEVSVAELENMKSLKVTWLTEGVAKEEPYEILVPKNGTVDDMVMGLQRKLGKAKDGLPDELLPRIRVYEVHASKIFRECAPNYAVANLTEFVQLLAEVVPEGEMHGEYEEHEERPIHVVHFDKELTKMHGTPFIFMIKKGEVFSDTKERFSKKTGIKGKGLERIKFASVVKGYGKPEYISDACDHTNKQRSVWSRADSIFIR</sequence>
<dbReference type="PROSITE" id="PS50235">
    <property type="entry name" value="USP_3"/>
    <property type="match status" value="1"/>
</dbReference>
<evidence type="ECO:0000256" key="5">
    <source>
        <dbReference type="ARBA" id="ARBA00022670"/>
    </source>
</evidence>
<evidence type="ECO:0000256" key="6">
    <source>
        <dbReference type="ARBA" id="ARBA00022786"/>
    </source>
</evidence>
<dbReference type="InterPro" id="IPR028889">
    <property type="entry name" value="USP"/>
</dbReference>
<keyword evidence="6" id="KW-0833">Ubl conjugation pathway</keyword>
<dbReference type="GO" id="GO:0004843">
    <property type="term" value="F:cysteine-type deubiquitinase activity"/>
    <property type="evidence" value="ECO:0007669"/>
    <property type="project" value="UniProtKB-EC"/>
</dbReference>
<dbReference type="AlphaFoldDB" id="A0A9P4P4R7"/>
<dbReference type="CDD" id="cd02659">
    <property type="entry name" value="peptidase_C19C"/>
    <property type="match status" value="1"/>
</dbReference>
<accession>A0A9P4P4R7</accession>
<feature type="domain" description="USP" evidence="11">
    <location>
        <begin position="217"/>
        <end position="541"/>
    </location>
</feature>
<dbReference type="Gene3D" id="3.10.20.90">
    <property type="entry name" value="Phosphatidylinositol 3-kinase Catalytic Subunit, Chain A, domain 1"/>
    <property type="match status" value="2"/>
</dbReference>
<dbReference type="InterPro" id="IPR002083">
    <property type="entry name" value="MATH/TRAF_dom"/>
</dbReference>
<dbReference type="OrthoDB" id="289038at2759"/>
<comment type="subcellular location">
    <subcellularLocation>
        <location evidence="2">Nucleus</location>
    </subcellularLocation>
</comment>
<evidence type="ECO:0000256" key="8">
    <source>
        <dbReference type="ARBA" id="ARBA00022807"/>
    </source>
</evidence>
<dbReference type="GO" id="GO:0005829">
    <property type="term" value="C:cytosol"/>
    <property type="evidence" value="ECO:0007669"/>
    <property type="project" value="TreeGrafter"/>
</dbReference>
<evidence type="ECO:0000256" key="1">
    <source>
        <dbReference type="ARBA" id="ARBA00000707"/>
    </source>
</evidence>
<dbReference type="SUPFAM" id="SSF54001">
    <property type="entry name" value="Cysteine proteinases"/>
    <property type="match status" value="1"/>
</dbReference>
<comment type="catalytic activity">
    <reaction evidence="1">
        <text>Thiol-dependent hydrolysis of ester, thioester, amide, peptide and isopeptide bonds formed by the C-terminal Gly of ubiquitin (a 76-residue protein attached to proteins as an intracellular targeting signal).</text>
        <dbReference type="EC" id="3.4.19.12"/>
    </reaction>
</comment>
<evidence type="ECO:0000259" key="10">
    <source>
        <dbReference type="PROSITE" id="PS50144"/>
    </source>
</evidence>
<feature type="domain" description="MATH" evidence="10">
    <location>
        <begin position="62"/>
        <end position="191"/>
    </location>
</feature>
<dbReference type="Gene3D" id="2.60.210.10">
    <property type="entry name" value="Apoptosis, Tumor Necrosis Factor Receptor Associated Protein 2, Chain A"/>
    <property type="match status" value="1"/>
</dbReference>
<dbReference type="PROSITE" id="PS00973">
    <property type="entry name" value="USP_2"/>
    <property type="match status" value="1"/>
</dbReference>
<dbReference type="InterPro" id="IPR001394">
    <property type="entry name" value="Peptidase_C19_UCH"/>
</dbReference>
<dbReference type="GO" id="GO:0140492">
    <property type="term" value="F:metal-dependent deubiquitinase activity"/>
    <property type="evidence" value="ECO:0007669"/>
    <property type="project" value="UniProtKB-ARBA"/>
</dbReference>
<comment type="similarity">
    <text evidence="3">Belongs to the peptidase C19 family.</text>
</comment>
<dbReference type="PANTHER" id="PTHR24006:SF644">
    <property type="entry name" value="UBIQUITIN CARBOXYL-TERMINAL HYDROLASE 7"/>
    <property type="match status" value="1"/>
</dbReference>
<dbReference type="Pfam" id="PF22486">
    <property type="entry name" value="MATH_2"/>
    <property type="match status" value="1"/>
</dbReference>
<gene>
    <name evidence="12" type="ORF">EJ08DRAFT_654900</name>
</gene>
<dbReference type="InterPro" id="IPR008974">
    <property type="entry name" value="TRAF-like"/>
</dbReference>
<dbReference type="PROSITE" id="PS50144">
    <property type="entry name" value="MATH"/>
    <property type="match status" value="1"/>
</dbReference>
<dbReference type="EMBL" id="MU007009">
    <property type="protein sequence ID" value="KAF2436713.1"/>
    <property type="molecule type" value="Genomic_DNA"/>
</dbReference>
<dbReference type="Proteomes" id="UP000800235">
    <property type="component" value="Unassembled WGS sequence"/>
</dbReference>
<protein>
    <recommendedName>
        <fullName evidence="4">ubiquitinyl hydrolase 1</fullName>
        <ecNumber evidence="4">3.4.19.12</ecNumber>
    </recommendedName>
</protein>
<dbReference type="InterPro" id="IPR050164">
    <property type="entry name" value="Peptidase_C19"/>
</dbReference>
<dbReference type="Pfam" id="PF00443">
    <property type="entry name" value="UCH"/>
    <property type="match status" value="1"/>
</dbReference>
<dbReference type="Pfam" id="PF14533">
    <property type="entry name" value="USP7_C2"/>
    <property type="match status" value="1"/>
</dbReference>
<dbReference type="FunFam" id="3.90.70.10:FF:000005">
    <property type="entry name" value="Ubiquitin carboxyl-terminal hydrolase 7"/>
    <property type="match status" value="1"/>
</dbReference>
<evidence type="ECO:0000256" key="7">
    <source>
        <dbReference type="ARBA" id="ARBA00022801"/>
    </source>
</evidence>
<evidence type="ECO:0000259" key="11">
    <source>
        <dbReference type="PROSITE" id="PS50235"/>
    </source>
</evidence>